<evidence type="ECO:0000256" key="1">
    <source>
        <dbReference type="SAM" id="MobiDB-lite"/>
    </source>
</evidence>
<reference evidence="2 3" key="1">
    <citation type="journal article" date="2019" name="Nat. Ecol. Evol.">
        <title>Megaphylogeny resolves global patterns of mushroom evolution.</title>
        <authorList>
            <person name="Varga T."/>
            <person name="Krizsan K."/>
            <person name="Foldi C."/>
            <person name="Dima B."/>
            <person name="Sanchez-Garcia M."/>
            <person name="Sanchez-Ramirez S."/>
            <person name="Szollosi G.J."/>
            <person name="Szarkandi J.G."/>
            <person name="Papp V."/>
            <person name="Albert L."/>
            <person name="Andreopoulos W."/>
            <person name="Angelini C."/>
            <person name="Antonin V."/>
            <person name="Barry K.W."/>
            <person name="Bougher N.L."/>
            <person name="Buchanan P."/>
            <person name="Buyck B."/>
            <person name="Bense V."/>
            <person name="Catcheside P."/>
            <person name="Chovatia M."/>
            <person name="Cooper J."/>
            <person name="Damon W."/>
            <person name="Desjardin D."/>
            <person name="Finy P."/>
            <person name="Geml J."/>
            <person name="Haridas S."/>
            <person name="Hughes K."/>
            <person name="Justo A."/>
            <person name="Karasinski D."/>
            <person name="Kautmanova I."/>
            <person name="Kiss B."/>
            <person name="Kocsube S."/>
            <person name="Kotiranta H."/>
            <person name="LaButti K.M."/>
            <person name="Lechner B.E."/>
            <person name="Liimatainen K."/>
            <person name="Lipzen A."/>
            <person name="Lukacs Z."/>
            <person name="Mihaltcheva S."/>
            <person name="Morgado L.N."/>
            <person name="Niskanen T."/>
            <person name="Noordeloos M.E."/>
            <person name="Ohm R.A."/>
            <person name="Ortiz-Santana B."/>
            <person name="Ovrebo C."/>
            <person name="Racz N."/>
            <person name="Riley R."/>
            <person name="Savchenko A."/>
            <person name="Shiryaev A."/>
            <person name="Soop K."/>
            <person name="Spirin V."/>
            <person name="Szebenyi C."/>
            <person name="Tomsovsky M."/>
            <person name="Tulloss R.E."/>
            <person name="Uehling J."/>
            <person name="Grigoriev I.V."/>
            <person name="Vagvolgyi C."/>
            <person name="Papp T."/>
            <person name="Martin F.M."/>
            <person name="Miettinen O."/>
            <person name="Hibbett D.S."/>
            <person name="Nagy L.G."/>
        </authorList>
    </citation>
    <scope>NUCLEOTIDE SEQUENCE [LARGE SCALE GENOMIC DNA]</scope>
    <source>
        <strain evidence="2 3">CBS 309.79</strain>
    </source>
</reference>
<feature type="compositionally biased region" description="Basic residues" evidence="1">
    <location>
        <begin position="197"/>
        <end position="210"/>
    </location>
</feature>
<gene>
    <name evidence="2" type="ORF">BDV98DRAFT_190103</name>
</gene>
<evidence type="ECO:0000313" key="3">
    <source>
        <dbReference type="Proteomes" id="UP000305067"/>
    </source>
</evidence>
<feature type="region of interest" description="Disordered" evidence="1">
    <location>
        <begin position="196"/>
        <end position="266"/>
    </location>
</feature>
<sequence length="266" mass="30536">MSISLCLSDPAMQLKLPRNLEAVTFRLHELTLNQFPGSQLSLLADSSCRIPYREILVLQGDPSRPSVEAHQISSIHVLQCFFRLERLVLEHCWFLQTPLEGAFLSISSLNVESEAYKVFENILVVLRCMPNLCDLSPSVVDLGDSPIPIPATPIVYHQLRRLVIYSLRVDQSTILLKKYRRAEPRAAAIQPRCPAYGRRRASRSERRRYRKDGAAKLPEYPRTRPRRGENEVHVLSRSPRLRIVQSRSISLERPAHSSPHLQPRHR</sequence>
<dbReference type="EMBL" id="ML178836">
    <property type="protein sequence ID" value="TFK98936.1"/>
    <property type="molecule type" value="Genomic_DNA"/>
</dbReference>
<keyword evidence="3" id="KW-1185">Reference proteome</keyword>
<organism evidence="2 3">
    <name type="scientific">Pterulicium gracile</name>
    <dbReference type="NCBI Taxonomy" id="1884261"/>
    <lineage>
        <taxon>Eukaryota</taxon>
        <taxon>Fungi</taxon>
        <taxon>Dikarya</taxon>
        <taxon>Basidiomycota</taxon>
        <taxon>Agaricomycotina</taxon>
        <taxon>Agaricomycetes</taxon>
        <taxon>Agaricomycetidae</taxon>
        <taxon>Agaricales</taxon>
        <taxon>Pleurotineae</taxon>
        <taxon>Pterulaceae</taxon>
        <taxon>Pterulicium</taxon>
    </lineage>
</organism>
<proteinExistence type="predicted"/>
<dbReference type="Proteomes" id="UP000305067">
    <property type="component" value="Unassembled WGS sequence"/>
</dbReference>
<dbReference type="AlphaFoldDB" id="A0A5C3QBJ7"/>
<feature type="compositionally biased region" description="Basic and acidic residues" evidence="1">
    <location>
        <begin position="211"/>
        <end position="234"/>
    </location>
</feature>
<evidence type="ECO:0000313" key="2">
    <source>
        <dbReference type="EMBL" id="TFK98936.1"/>
    </source>
</evidence>
<protein>
    <submittedName>
        <fullName evidence="2">Uncharacterized protein</fullName>
    </submittedName>
</protein>
<name>A0A5C3QBJ7_9AGAR</name>
<accession>A0A5C3QBJ7</accession>